<evidence type="ECO:0000313" key="6">
    <source>
        <dbReference type="Proteomes" id="UP000243950"/>
    </source>
</evidence>
<comment type="similarity">
    <text evidence="4">Belongs to the Maf family. YhdE subfamily.</text>
</comment>
<dbReference type="EMBL" id="FOMO01000004">
    <property type="protein sequence ID" value="SFD84093.1"/>
    <property type="molecule type" value="Genomic_DNA"/>
</dbReference>
<dbReference type="HAMAP" id="MF_00528">
    <property type="entry name" value="Maf"/>
    <property type="match status" value="1"/>
</dbReference>
<feature type="site" description="Important for substrate specificity" evidence="4">
    <location>
        <position position="12"/>
    </location>
</feature>
<proteinExistence type="inferred from homology"/>
<evidence type="ECO:0000256" key="4">
    <source>
        <dbReference type="HAMAP-Rule" id="MF_00528"/>
    </source>
</evidence>
<keyword evidence="3 4" id="KW-0546">Nucleotide metabolism</keyword>
<dbReference type="InterPro" id="IPR029001">
    <property type="entry name" value="ITPase-like_fam"/>
</dbReference>
<dbReference type="GO" id="GO:0036218">
    <property type="term" value="F:dTTP diphosphatase activity"/>
    <property type="evidence" value="ECO:0007669"/>
    <property type="project" value="RHEA"/>
</dbReference>
<keyword evidence="4" id="KW-0963">Cytoplasm</keyword>
<evidence type="ECO:0000256" key="2">
    <source>
        <dbReference type="ARBA" id="ARBA00022801"/>
    </source>
</evidence>
<dbReference type="GO" id="GO:0005737">
    <property type="term" value="C:cytoplasm"/>
    <property type="evidence" value="ECO:0007669"/>
    <property type="project" value="UniProtKB-SubCell"/>
</dbReference>
<comment type="catalytic activity">
    <reaction evidence="4">
        <text>UTP + H2O = UMP + diphosphate + H(+)</text>
        <dbReference type="Rhea" id="RHEA:29395"/>
        <dbReference type="ChEBI" id="CHEBI:15377"/>
        <dbReference type="ChEBI" id="CHEBI:15378"/>
        <dbReference type="ChEBI" id="CHEBI:33019"/>
        <dbReference type="ChEBI" id="CHEBI:46398"/>
        <dbReference type="ChEBI" id="CHEBI:57865"/>
        <dbReference type="EC" id="3.6.1.9"/>
    </reaction>
</comment>
<accession>A0A1I1VST1</accession>
<dbReference type="CDD" id="cd00555">
    <property type="entry name" value="Maf"/>
    <property type="match status" value="1"/>
</dbReference>
<feature type="site" description="Important for substrate specificity" evidence="4">
    <location>
        <position position="155"/>
    </location>
</feature>
<dbReference type="SUPFAM" id="SSF52972">
    <property type="entry name" value="ITPase-like"/>
    <property type="match status" value="1"/>
</dbReference>
<comment type="function">
    <text evidence="4">Nucleoside triphosphate pyrophosphatase that hydrolyzes dTTP and UTP. May have a dual role in cell division arrest and in preventing the incorporation of modified nucleotides into cellular nucleic acids.</text>
</comment>
<protein>
    <recommendedName>
        <fullName evidence="4">dTTP/UTP pyrophosphatase</fullName>
        <shortName evidence="4">dTTPase/UTPase</shortName>
        <ecNumber evidence="4">3.6.1.9</ecNumber>
    </recommendedName>
    <alternativeName>
        <fullName evidence="4">Nucleoside triphosphate pyrophosphatase</fullName>
    </alternativeName>
    <alternativeName>
        <fullName evidence="4">Nucleotide pyrophosphatase</fullName>
        <shortName evidence="4">Nucleotide PPase</shortName>
    </alternativeName>
</protein>
<evidence type="ECO:0000256" key="3">
    <source>
        <dbReference type="ARBA" id="ARBA00023080"/>
    </source>
</evidence>
<dbReference type="NCBIfam" id="TIGR00172">
    <property type="entry name" value="maf"/>
    <property type="match status" value="1"/>
</dbReference>
<organism evidence="5 6">
    <name type="scientific">Pseudomonas straminea</name>
    <dbReference type="NCBI Taxonomy" id="47882"/>
    <lineage>
        <taxon>Bacteria</taxon>
        <taxon>Pseudomonadati</taxon>
        <taxon>Pseudomonadota</taxon>
        <taxon>Gammaproteobacteria</taxon>
        <taxon>Pseudomonadales</taxon>
        <taxon>Pseudomonadaceae</taxon>
        <taxon>Phytopseudomonas</taxon>
    </lineage>
</organism>
<dbReference type="GO" id="GO:0036221">
    <property type="term" value="F:UTP diphosphatase activity"/>
    <property type="evidence" value="ECO:0007669"/>
    <property type="project" value="RHEA"/>
</dbReference>
<dbReference type="InterPro" id="IPR003697">
    <property type="entry name" value="Maf-like"/>
</dbReference>
<reference evidence="6" key="1">
    <citation type="submission" date="2016-10" db="EMBL/GenBank/DDBJ databases">
        <authorList>
            <person name="Varghese N."/>
            <person name="Submissions S."/>
        </authorList>
    </citation>
    <scope>NUCLEOTIDE SEQUENCE [LARGE SCALE GENOMIC DNA]</scope>
    <source>
        <strain evidence="6">JCM 2783</strain>
    </source>
</reference>
<evidence type="ECO:0000313" key="5">
    <source>
        <dbReference type="EMBL" id="SFD84093.1"/>
    </source>
</evidence>
<dbReference type="PANTHER" id="PTHR43213:SF5">
    <property type="entry name" value="BIFUNCTIONAL DTTP_UTP PYROPHOSPHATASE_METHYLTRANSFERASE PROTEIN-RELATED"/>
    <property type="match status" value="1"/>
</dbReference>
<dbReference type="PANTHER" id="PTHR43213">
    <property type="entry name" value="BIFUNCTIONAL DTTP/UTP PYROPHOSPHATASE/METHYLTRANSFERASE PROTEIN-RELATED"/>
    <property type="match status" value="1"/>
</dbReference>
<name>A0A1I1VST1_PSEOC</name>
<comment type="cofactor">
    <cofactor evidence="1 4">
        <name>a divalent metal cation</name>
        <dbReference type="ChEBI" id="CHEBI:60240"/>
    </cofactor>
</comment>
<dbReference type="Pfam" id="PF02545">
    <property type="entry name" value="Maf"/>
    <property type="match status" value="1"/>
</dbReference>
<dbReference type="GO" id="GO:0009117">
    <property type="term" value="P:nucleotide metabolic process"/>
    <property type="evidence" value="ECO:0007669"/>
    <property type="project" value="UniProtKB-KW"/>
</dbReference>
<feature type="active site" description="Proton acceptor" evidence="4">
    <location>
        <position position="72"/>
    </location>
</feature>
<dbReference type="PIRSF" id="PIRSF006305">
    <property type="entry name" value="Maf"/>
    <property type="match status" value="1"/>
</dbReference>
<sequence>MTTLYLASASPRRRELLAQIGVPFTTHVVPIDETAQPGEAPAAYVERLARAKAQAALATLADRRDAVVLGSDTAVVLDGRILGKPVDREDALVTLGALSGREHQVLTAVALVSDSRAEARVVTSTVCFKPLDRKQIEAYWATGEPRDKAGSYGIQGLAAVFVSQMQGSYSAVVGLPLCETAELLAQFAIPCWQTTASA</sequence>
<keyword evidence="2 4" id="KW-0378">Hydrolase</keyword>
<dbReference type="RefSeq" id="WP_093504223.1">
    <property type="nucleotide sequence ID" value="NZ_BSSG01000003.1"/>
</dbReference>
<dbReference type="Gene3D" id="3.90.950.10">
    <property type="match status" value="1"/>
</dbReference>
<dbReference type="AlphaFoldDB" id="A0A1I1VST1"/>
<evidence type="ECO:0000256" key="1">
    <source>
        <dbReference type="ARBA" id="ARBA00001968"/>
    </source>
</evidence>
<feature type="site" description="Important for substrate specificity" evidence="4">
    <location>
        <position position="73"/>
    </location>
</feature>
<comment type="caution">
    <text evidence="4">Lacks conserved residue(s) required for the propagation of feature annotation.</text>
</comment>
<comment type="subcellular location">
    <subcellularLocation>
        <location evidence="4">Cytoplasm</location>
    </subcellularLocation>
</comment>
<gene>
    <name evidence="5" type="ORF">SAMN05216372_104491</name>
</gene>
<dbReference type="EC" id="3.6.1.9" evidence="4"/>
<comment type="catalytic activity">
    <reaction evidence="4">
        <text>dTTP + H2O = dTMP + diphosphate + H(+)</text>
        <dbReference type="Rhea" id="RHEA:28534"/>
        <dbReference type="ChEBI" id="CHEBI:15377"/>
        <dbReference type="ChEBI" id="CHEBI:15378"/>
        <dbReference type="ChEBI" id="CHEBI:33019"/>
        <dbReference type="ChEBI" id="CHEBI:37568"/>
        <dbReference type="ChEBI" id="CHEBI:63528"/>
        <dbReference type="EC" id="3.6.1.9"/>
    </reaction>
</comment>
<dbReference type="Proteomes" id="UP000243950">
    <property type="component" value="Unassembled WGS sequence"/>
</dbReference>
<keyword evidence="6" id="KW-1185">Reference proteome</keyword>